<gene>
    <name evidence="3" type="ORF">L210DRAFT_3592833</name>
</gene>
<organism evidence="3 4">
    <name type="scientific">Boletus edulis BED1</name>
    <dbReference type="NCBI Taxonomy" id="1328754"/>
    <lineage>
        <taxon>Eukaryota</taxon>
        <taxon>Fungi</taxon>
        <taxon>Dikarya</taxon>
        <taxon>Basidiomycota</taxon>
        <taxon>Agaricomycotina</taxon>
        <taxon>Agaricomycetes</taxon>
        <taxon>Agaricomycetidae</taxon>
        <taxon>Boletales</taxon>
        <taxon>Boletineae</taxon>
        <taxon>Boletaceae</taxon>
        <taxon>Boletoideae</taxon>
        <taxon>Boletus</taxon>
    </lineage>
</organism>
<keyword evidence="2" id="KW-1133">Transmembrane helix</keyword>
<proteinExistence type="predicted"/>
<dbReference type="EMBL" id="WHUW01000530">
    <property type="protein sequence ID" value="KAF8414431.1"/>
    <property type="molecule type" value="Genomic_DNA"/>
</dbReference>
<keyword evidence="2" id="KW-0472">Membrane</keyword>
<reference evidence="3" key="2">
    <citation type="journal article" date="2020" name="Nat. Commun.">
        <title>Large-scale genome sequencing of mycorrhizal fungi provides insights into the early evolution of symbiotic traits.</title>
        <authorList>
            <person name="Miyauchi S."/>
            <person name="Kiss E."/>
            <person name="Kuo A."/>
            <person name="Drula E."/>
            <person name="Kohler A."/>
            <person name="Sanchez-Garcia M."/>
            <person name="Morin E."/>
            <person name="Andreopoulos B."/>
            <person name="Barry K.W."/>
            <person name="Bonito G."/>
            <person name="Buee M."/>
            <person name="Carver A."/>
            <person name="Chen C."/>
            <person name="Cichocki N."/>
            <person name="Clum A."/>
            <person name="Culley D."/>
            <person name="Crous P.W."/>
            <person name="Fauchery L."/>
            <person name="Girlanda M."/>
            <person name="Hayes R.D."/>
            <person name="Keri Z."/>
            <person name="LaButti K."/>
            <person name="Lipzen A."/>
            <person name="Lombard V."/>
            <person name="Magnuson J."/>
            <person name="Maillard F."/>
            <person name="Murat C."/>
            <person name="Nolan M."/>
            <person name="Ohm R.A."/>
            <person name="Pangilinan J."/>
            <person name="Pereira M.F."/>
            <person name="Perotto S."/>
            <person name="Peter M."/>
            <person name="Pfister S."/>
            <person name="Riley R."/>
            <person name="Sitrit Y."/>
            <person name="Stielow J.B."/>
            <person name="Szollosi G."/>
            <person name="Zifcakova L."/>
            <person name="Stursova M."/>
            <person name="Spatafora J.W."/>
            <person name="Tedersoo L."/>
            <person name="Vaario L.M."/>
            <person name="Yamada A."/>
            <person name="Yan M."/>
            <person name="Wang P."/>
            <person name="Xu J."/>
            <person name="Bruns T."/>
            <person name="Baldrian P."/>
            <person name="Vilgalys R."/>
            <person name="Dunand C."/>
            <person name="Henrissat B."/>
            <person name="Grigoriev I.V."/>
            <person name="Hibbett D."/>
            <person name="Nagy L.G."/>
            <person name="Martin F.M."/>
        </authorList>
    </citation>
    <scope>NUCLEOTIDE SEQUENCE</scope>
    <source>
        <strain evidence="3">BED1</strain>
    </source>
</reference>
<dbReference type="Proteomes" id="UP001194468">
    <property type="component" value="Unassembled WGS sequence"/>
</dbReference>
<evidence type="ECO:0000313" key="4">
    <source>
        <dbReference type="Proteomes" id="UP001194468"/>
    </source>
</evidence>
<feature type="compositionally biased region" description="Polar residues" evidence="1">
    <location>
        <begin position="1"/>
        <end position="12"/>
    </location>
</feature>
<keyword evidence="4" id="KW-1185">Reference proteome</keyword>
<protein>
    <recommendedName>
        <fullName evidence="5">Cytochrome b561 domain-containing protein</fullName>
    </recommendedName>
</protein>
<evidence type="ECO:0008006" key="5">
    <source>
        <dbReference type="Google" id="ProtNLM"/>
    </source>
</evidence>
<reference evidence="3" key="1">
    <citation type="submission" date="2019-10" db="EMBL/GenBank/DDBJ databases">
        <authorList>
            <consortium name="DOE Joint Genome Institute"/>
            <person name="Kuo A."/>
            <person name="Miyauchi S."/>
            <person name="Kiss E."/>
            <person name="Drula E."/>
            <person name="Kohler A."/>
            <person name="Sanchez-Garcia M."/>
            <person name="Andreopoulos B."/>
            <person name="Barry K.W."/>
            <person name="Bonito G."/>
            <person name="Buee M."/>
            <person name="Carver A."/>
            <person name="Chen C."/>
            <person name="Cichocki N."/>
            <person name="Clum A."/>
            <person name="Culley D."/>
            <person name="Crous P.W."/>
            <person name="Fauchery L."/>
            <person name="Girlanda M."/>
            <person name="Hayes R."/>
            <person name="Keri Z."/>
            <person name="LaButti K."/>
            <person name="Lipzen A."/>
            <person name="Lombard V."/>
            <person name="Magnuson J."/>
            <person name="Maillard F."/>
            <person name="Morin E."/>
            <person name="Murat C."/>
            <person name="Nolan M."/>
            <person name="Ohm R."/>
            <person name="Pangilinan J."/>
            <person name="Pereira M."/>
            <person name="Perotto S."/>
            <person name="Peter M."/>
            <person name="Riley R."/>
            <person name="Sitrit Y."/>
            <person name="Stielow B."/>
            <person name="Szollosi G."/>
            <person name="Zifcakova L."/>
            <person name="Stursova M."/>
            <person name="Spatafora J.W."/>
            <person name="Tedersoo L."/>
            <person name="Vaario L.-M."/>
            <person name="Yamada A."/>
            <person name="Yan M."/>
            <person name="Wang P."/>
            <person name="Xu J."/>
            <person name="Bruns T."/>
            <person name="Baldrian P."/>
            <person name="Vilgalys R."/>
            <person name="Henrissat B."/>
            <person name="Grigoriev I.V."/>
            <person name="Hibbett D."/>
            <person name="Nagy L.G."/>
            <person name="Martin F.M."/>
        </authorList>
    </citation>
    <scope>NUCLEOTIDE SEQUENCE</scope>
    <source>
        <strain evidence="3">BED1</strain>
    </source>
</reference>
<feature type="transmembrane region" description="Helical" evidence="2">
    <location>
        <begin position="124"/>
        <end position="150"/>
    </location>
</feature>
<evidence type="ECO:0000256" key="2">
    <source>
        <dbReference type="SAM" id="Phobius"/>
    </source>
</evidence>
<sequence length="214" mass="23129">ATASSEHNPSTIEEQQGLLQPEQPMSSNATKPENREGDASAKVIVWGAFALSTWVFHRLFQSLSTGSFTCAPYIEVVGLQRHQIVMICVDVPLILAGTGAILLQKNSHSAPHFTTWHGISTFSITATGIIVQALVGGSIVWFGGAAWGGGMKAKLVWKYHRLLGNILCPVLLFTAHLGGGWSFWSTGNSDSFFRLLAFSIAPFVILAGVYSRIR</sequence>
<evidence type="ECO:0000256" key="1">
    <source>
        <dbReference type="SAM" id="MobiDB-lite"/>
    </source>
</evidence>
<name>A0AAD4B9Z8_BOLED</name>
<keyword evidence="2" id="KW-0812">Transmembrane</keyword>
<accession>A0AAD4B9Z8</accession>
<comment type="caution">
    <text evidence="3">The sequence shown here is derived from an EMBL/GenBank/DDBJ whole genome shotgun (WGS) entry which is preliminary data.</text>
</comment>
<feature type="compositionally biased region" description="Low complexity" evidence="1">
    <location>
        <begin position="13"/>
        <end position="24"/>
    </location>
</feature>
<feature type="region of interest" description="Disordered" evidence="1">
    <location>
        <begin position="1"/>
        <end position="34"/>
    </location>
</feature>
<dbReference type="AlphaFoldDB" id="A0AAD4B9Z8"/>
<feature type="transmembrane region" description="Helical" evidence="2">
    <location>
        <begin position="191"/>
        <end position="210"/>
    </location>
</feature>
<dbReference type="Gene3D" id="1.20.120.1770">
    <property type="match status" value="1"/>
</dbReference>
<feature type="non-terminal residue" evidence="3">
    <location>
        <position position="1"/>
    </location>
</feature>
<feature type="transmembrane region" description="Helical" evidence="2">
    <location>
        <begin position="84"/>
        <end position="104"/>
    </location>
</feature>
<feature type="transmembrane region" description="Helical" evidence="2">
    <location>
        <begin position="162"/>
        <end position="185"/>
    </location>
</feature>
<evidence type="ECO:0000313" key="3">
    <source>
        <dbReference type="EMBL" id="KAF8414431.1"/>
    </source>
</evidence>